<dbReference type="AlphaFoldDB" id="A0A2P7V2Q7"/>
<sequence>MWSDVLSSNRQVDKKLISTEVFAYAKSVDVNDSRELTKHIDVVVHMHEELTAGLATQHVLTQTYDFLQQEDIKGAKTVTISVKQGDNRVSQFTVDVTKFKAGEHLIKSILDASTIDKMSDEVKEHGKVLELW</sequence>
<keyword evidence="2" id="KW-1185">Reference proteome</keyword>
<name>A0A2P7V2Q7_9BACL</name>
<gene>
    <name evidence="1" type="ORF">C7R93_18465</name>
</gene>
<evidence type="ECO:0000313" key="1">
    <source>
        <dbReference type="EMBL" id="PSJ93502.1"/>
    </source>
</evidence>
<reference evidence="1 2" key="1">
    <citation type="submission" date="2018-03" db="EMBL/GenBank/DDBJ databases">
        <title>Brevisbacillus phylogenomics.</title>
        <authorList>
            <person name="Dunlap C."/>
        </authorList>
    </citation>
    <scope>NUCLEOTIDE SEQUENCE [LARGE SCALE GENOMIC DNA]</scope>
    <source>
        <strain evidence="1 2">NRRL NRS-1210</strain>
    </source>
</reference>
<dbReference type="EMBL" id="PXZM01000029">
    <property type="protein sequence ID" value="PSJ93502.1"/>
    <property type="molecule type" value="Genomic_DNA"/>
</dbReference>
<accession>A0A2P7V2Q7</accession>
<dbReference type="Proteomes" id="UP000240419">
    <property type="component" value="Unassembled WGS sequence"/>
</dbReference>
<protein>
    <submittedName>
        <fullName evidence="1">Uncharacterized protein</fullName>
    </submittedName>
</protein>
<proteinExistence type="predicted"/>
<comment type="caution">
    <text evidence="1">The sequence shown here is derived from an EMBL/GenBank/DDBJ whole genome shotgun (WGS) entry which is preliminary data.</text>
</comment>
<organism evidence="1 2">
    <name type="scientific">Brevibacillus fortis</name>
    <dbReference type="NCBI Taxonomy" id="2126352"/>
    <lineage>
        <taxon>Bacteria</taxon>
        <taxon>Bacillati</taxon>
        <taxon>Bacillota</taxon>
        <taxon>Bacilli</taxon>
        <taxon>Bacillales</taxon>
        <taxon>Paenibacillaceae</taxon>
        <taxon>Brevibacillus</taxon>
    </lineage>
</organism>
<evidence type="ECO:0000313" key="2">
    <source>
        <dbReference type="Proteomes" id="UP000240419"/>
    </source>
</evidence>